<evidence type="ECO:0000256" key="20">
    <source>
        <dbReference type="PROSITE-ProRule" id="PRU00042"/>
    </source>
</evidence>
<dbReference type="SUPFAM" id="SSF47862">
    <property type="entry name" value="Saposin"/>
    <property type="match status" value="5"/>
</dbReference>
<dbReference type="GO" id="GO:0006665">
    <property type="term" value="P:sphingolipid metabolic process"/>
    <property type="evidence" value="ECO:0007669"/>
    <property type="project" value="InterPro"/>
</dbReference>
<dbReference type="PANTHER" id="PTHR11480:SF3">
    <property type="entry name" value="BCDNA.GH08312"/>
    <property type="match status" value="1"/>
</dbReference>
<dbReference type="InterPro" id="IPR008373">
    <property type="entry name" value="Saposin"/>
</dbReference>
<dbReference type="SMART" id="SM00162">
    <property type="entry name" value="SAPA"/>
    <property type="match status" value="2"/>
</dbReference>
<evidence type="ECO:0000256" key="12">
    <source>
        <dbReference type="ARBA" id="ARBA00023015"/>
    </source>
</evidence>
<keyword evidence="16" id="KW-0539">Nucleus</keyword>
<accession>A0A210QY97</accession>
<dbReference type="CDD" id="cd15530">
    <property type="entry name" value="PHD2_d4"/>
    <property type="match status" value="1"/>
</dbReference>
<dbReference type="Proteomes" id="UP000242188">
    <property type="component" value="Unassembled WGS sequence"/>
</dbReference>
<keyword evidence="4" id="KW-0767">Surface film</keyword>
<dbReference type="SUPFAM" id="SSF57903">
    <property type="entry name" value="FYVE/PHD zinc finger"/>
    <property type="match status" value="2"/>
</dbReference>
<evidence type="ECO:0000313" key="28">
    <source>
        <dbReference type="Proteomes" id="UP000242188"/>
    </source>
</evidence>
<evidence type="ECO:0000256" key="5">
    <source>
        <dbReference type="ARBA" id="ARBA00022525"/>
    </source>
</evidence>
<reference evidence="27 28" key="1">
    <citation type="journal article" date="2017" name="Nat. Ecol. Evol.">
        <title>Scallop genome provides insights into evolution of bilaterian karyotype and development.</title>
        <authorList>
            <person name="Wang S."/>
            <person name="Zhang J."/>
            <person name="Jiao W."/>
            <person name="Li J."/>
            <person name="Xun X."/>
            <person name="Sun Y."/>
            <person name="Guo X."/>
            <person name="Huan P."/>
            <person name="Dong B."/>
            <person name="Zhang L."/>
            <person name="Hu X."/>
            <person name="Sun X."/>
            <person name="Wang J."/>
            <person name="Zhao C."/>
            <person name="Wang Y."/>
            <person name="Wang D."/>
            <person name="Huang X."/>
            <person name="Wang R."/>
            <person name="Lv J."/>
            <person name="Li Y."/>
            <person name="Zhang Z."/>
            <person name="Liu B."/>
            <person name="Lu W."/>
            <person name="Hui Y."/>
            <person name="Liang J."/>
            <person name="Zhou Z."/>
            <person name="Hou R."/>
            <person name="Li X."/>
            <person name="Liu Y."/>
            <person name="Li H."/>
            <person name="Ning X."/>
            <person name="Lin Y."/>
            <person name="Zhao L."/>
            <person name="Xing Q."/>
            <person name="Dou J."/>
            <person name="Li Y."/>
            <person name="Mao J."/>
            <person name="Guo H."/>
            <person name="Dou H."/>
            <person name="Li T."/>
            <person name="Mu C."/>
            <person name="Jiang W."/>
            <person name="Fu Q."/>
            <person name="Fu X."/>
            <person name="Miao Y."/>
            <person name="Liu J."/>
            <person name="Yu Q."/>
            <person name="Li R."/>
            <person name="Liao H."/>
            <person name="Li X."/>
            <person name="Kong Y."/>
            <person name="Jiang Z."/>
            <person name="Chourrout D."/>
            <person name="Li R."/>
            <person name="Bao Z."/>
        </authorList>
    </citation>
    <scope>NUCLEOTIDE SEQUENCE [LARGE SCALE GENOMIC DNA]</scope>
    <source>
        <strain evidence="27 28">PY_sf001</strain>
    </source>
</reference>
<feature type="region of interest" description="Disordered" evidence="21">
    <location>
        <begin position="1105"/>
        <end position="1128"/>
    </location>
</feature>
<comment type="function">
    <text evidence="17">Pulmonary surfactant-associated proteins promote alveolar stability by lowering the surface tension at the air-liquid interface in the peripheral air spaces. SP-B increases the collapse pressure of palmitic acid to nearly 70 millinewtons per meter.</text>
</comment>
<dbReference type="AlphaFoldDB" id="A0A210QY97"/>
<comment type="caution">
    <text evidence="27">The sequence shown here is derived from an EMBL/GenBank/DDBJ whole genome shotgun (WGS) entry which is preliminary data.</text>
</comment>
<feature type="domain" description="Saposin B-type" evidence="23">
    <location>
        <begin position="535"/>
        <end position="615"/>
    </location>
</feature>
<dbReference type="InterPro" id="IPR008138">
    <property type="entry name" value="SapB_2"/>
</dbReference>
<feature type="domain" description="C2H2-type" evidence="25">
    <location>
        <begin position="952"/>
        <end position="980"/>
    </location>
</feature>
<dbReference type="FunFam" id="1.10.225.10:FF:000008">
    <property type="entry name" value="Pulmonary surfactant-associated protein B"/>
    <property type="match status" value="1"/>
</dbReference>
<feature type="domain" description="PHD-type" evidence="24">
    <location>
        <begin position="1012"/>
        <end position="1072"/>
    </location>
</feature>
<evidence type="ECO:0000256" key="3">
    <source>
        <dbReference type="ARBA" id="ARBA00010539"/>
    </source>
</evidence>
<evidence type="ECO:0000256" key="2">
    <source>
        <dbReference type="ARBA" id="ARBA00004364"/>
    </source>
</evidence>
<dbReference type="Pfam" id="PF03489">
    <property type="entry name" value="SapB_2"/>
    <property type="match status" value="3"/>
</dbReference>
<keyword evidence="28" id="KW-1185">Reference proteome</keyword>
<dbReference type="Gene3D" id="3.30.40.10">
    <property type="entry name" value="Zinc/RING finger domain, C3HC4 (zinc finger)"/>
    <property type="match status" value="1"/>
</dbReference>
<keyword evidence="9" id="KW-0677">Repeat</keyword>
<dbReference type="GO" id="GO:0005576">
    <property type="term" value="C:extracellular region"/>
    <property type="evidence" value="ECO:0007669"/>
    <property type="project" value="UniProtKB-SubCell"/>
</dbReference>
<evidence type="ECO:0000259" key="23">
    <source>
        <dbReference type="PROSITE" id="PS50015"/>
    </source>
</evidence>
<keyword evidence="15" id="KW-0325">Glycoprotein</keyword>
<evidence type="ECO:0000256" key="10">
    <source>
        <dbReference type="ARBA" id="ARBA00022771"/>
    </source>
</evidence>
<keyword evidence="12" id="KW-0805">Transcription regulation</keyword>
<dbReference type="InterPro" id="IPR019787">
    <property type="entry name" value="Znf_PHD-finger"/>
</dbReference>
<dbReference type="Pfam" id="PF02199">
    <property type="entry name" value="SapA"/>
    <property type="match status" value="2"/>
</dbReference>
<dbReference type="PRINTS" id="PR01797">
    <property type="entry name" value="SAPOSIN"/>
</dbReference>
<dbReference type="GO" id="GO:0005764">
    <property type="term" value="C:lysosome"/>
    <property type="evidence" value="ECO:0007669"/>
    <property type="project" value="InterPro"/>
</dbReference>
<feature type="domain" description="Saposin B-type" evidence="23">
    <location>
        <begin position="172"/>
        <end position="253"/>
    </location>
</feature>
<dbReference type="SMART" id="SM00741">
    <property type="entry name" value="SapB"/>
    <property type="match status" value="7"/>
</dbReference>
<dbReference type="InterPro" id="IPR007856">
    <property type="entry name" value="SapB_1"/>
</dbReference>
<evidence type="ECO:0000256" key="18">
    <source>
        <dbReference type="ARBA" id="ARBA00041094"/>
    </source>
</evidence>
<keyword evidence="6" id="KW-0305">Gaseous exchange</keyword>
<feature type="domain" description="Saposin A-type" evidence="26">
    <location>
        <begin position="19"/>
        <end position="59"/>
    </location>
</feature>
<dbReference type="GO" id="GO:0007585">
    <property type="term" value="P:respiratory gaseous exchange by respiratory system"/>
    <property type="evidence" value="ECO:0007669"/>
    <property type="project" value="UniProtKB-KW"/>
</dbReference>
<evidence type="ECO:0000256" key="7">
    <source>
        <dbReference type="ARBA" id="ARBA00022723"/>
    </source>
</evidence>
<dbReference type="InterPro" id="IPR001965">
    <property type="entry name" value="Znf_PHD"/>
</dbReference>
<sequence length="1128" mass="124687">MRLVGLLSLLAFVSVGSSSLLGSRKCTWGPSYWCSHVSRAKECGAVDHCLQTVWTKQMESTKDSNTQCEICEKMINMVREVLKTKSVDDVISYIKDLCDVLPFNQTYKTECINMVDDVDTVIKLLQSNMTAKAMCGVFMPCNGFEDSVNHHKQPETNALVQTPLVAATPVKAGNICTDCVNFMTDIKSLLTDPNTESQLIGMIKQIVCAQLGTVESICDDLVDTYVPQGLSLLSSYVDPQVTCSAVGFCTGTDTQELRTKFRDIKTFVMVVLRKMGVHVTTNALECDACKAITTDVRNMARDPTMQRKVVDFVEVNLCAHLGELAEMIDDQLCVELGMCPNALGAVKLQLGTIECEACTSVIKALGLLESSTTVQNAIRNFVENDVCPKLGSSAAQCKTDVDMYSQAAFEILKEILNAGYLCGKMSLCAAPAPKLASNGALCEVCDTVAKELDNLLKDSNTQAEIEALLDSICSRLSGNLSGQCKTFVDEYAPFVLNMLANELDPDTICKGLGLCPAKKTAKSTPPKAVSNTVKSSGTCAVCEFLVKEVSTLLKEKSTKDEIKQDLYVVCGKLGSIEDECKTFLNVYFDLVYSLLVQETDPQKVCTLIEACSAKKDVKTVLPKHSPRLHIVPLSKGTLPTKIFNLDTATKSSDECAICEMVLTYVAEALKESATVEAITSGLNMLCGKIPQEYQQTKLGLCATSKTVKKTEPRDTKLYFKKHIIAEKKCDQGPKYWCSSMSRAKICGKEDYCLKRNLINNLVMGGETVFKDMTEHTASFNTRLSLERKLRLPFLDSQTGVAQNHTNLWHPYRSRQRGSTYGQMYSYPALRWKKKKRLAFMTSSADVSVTKASDIETGEADMHQISTVENPAIRGEIHVEDLEYKSESSKDRWYDEYENLSEPPDAGEIVDDQSDISDFEETFIKKKKKKSNRGRKKNTEKDVNAPEEKEKPYACGACGARYKTRPGLAYHYTHFHNGMLDEEVLPPTSPKPATRTSSRSANKSNIDDKISANNYCDFCLGDSLENKKSNRPEELVSCSDCGRSGHPTCLQFTVNMIVSVKKYPWQCIECKSCGLCGTSDNDEQLLFCDDCDRGYHMYCLNPPLTEPPEGKSSKLTCPPLLPPPTNDPE</sequence>
<feature type="domain" description="Saposin B-type" evidence="23">
    <location>
        <begin position="64"/>
        <end position="145"/>
    </location>
</feature>
<feature type="domain" description="PHD-type" evidence="24">
    <location>
        <begin position="1069"/>
        <end position="1122"/>
    </location>
</feature>
<keyword evidence="10 20" id="KW-0863">Zinc-finger</keyword>
<feature type="compositionally biased region" description="Basic residues" evidence="21">
    <location>
        <begin position="926"/>
        <end position="935"/>
    </location>
</feature>
<keyword evidence="8 22" id="KW-0732">Signal</keyword>
<feature type="compositionally biased region" description="Polar residues" evidence="21">
    <location>
        <begin position="993"/>
        <end position="1003"/>
    </location>
</feature>
<dbReference type="OrthoDB" id="69496at2759"/>
<keyword evidence="13" id="KW-1015">Disulfide bond</keyword>
<evidence type="ECO:0000256" key="8">
    <source>
        <dbReference type="ARBA" id="ARBA00022729"/>
    </source>
</evidence>
<dbReference type="SMART" id="SM00249">
    <property type="entry name" value="PHD"/>
    <property type="match status" value="2"/>
</dbReference>
<dbReference type="PROSITE" id="PS50157">
    <property type="entry name" value="ZINC_FINGER_C2H2_2"/>
    <property type="match status" value="1"/>
</dbReference>
<feature type="domain" description="Saposin B-type" evidence="23">
    <location>
        <begin position="351"/>
        <end position="432"/>
    </location>
</feature>
<comment type="subcellular location">
    <subcellularLocation>
        <location evidence="1">Nucleus</location>
    </subcellularLocation>
    <subcellularLocation>
        <location evidence="2">Secreted</location>
        <location evidence="2">Extracellular space</location>
        <location evidence="2">Surface film</location>
    </subcellularLocation>
</comment>
<dbReference type="InterPro" id="IPR051428">
    <property type="entry name" value="Sphingo_Act-Surfact_Prot"/>
</dbReference>
<name>A0A210QY97_MIZYE</name>
<feature type="domain" description="Saposin B-type" evidence="23">
    <location>
        <begin position="438"/>
        <end position="519"/>
    </location>
</feature>
<protein>
    <recommendedName>
        <fullName evidence="18">Pulmonary surfactant-associated protein B</fullName>
    </recommendedName>
    <alternativeName>
        <fullName evidence="19">Pulmonary surfactant-associated proteolipid SPL(Phe)</fullName>
    </alternativeName>
</protein>
<dbReference type="PROSITE" id="PS51110">
    <property type="entry name" value="SAP_A"/>
    <property type="match status" value="2"/>
</dbReference>
<evidence type="ECO:0000256" key="17">
    <source>
        <dbReference type="ARBA" id="ARBA00037221"/>
    </source>
</evidence>
<dbReference type="Pfam" id="PF14051">
    <property type="entry name" value="DPF1-3_N"/>
    <property type="match status" value="1"/>
</dbReference>
<dbReference type="PROSITE" id="PS00028">
    <property type="entry name" value="ZINC_FINGER_C2H2_1"/>
    <property type="match status" value="1"/>
</dbReference>
<keyword evidence="11" id="KW-0862">Zinc</keyword>
<dbReference type="Pfam" id="PF05184">
    <property type="entry name" value="SapB_1"/>
    <property type="match status" value="3"/>
</dbReference>
<keyword evidence="5" id="KW-0964">Secreted</keyword>
<dbReference type="GO" id="GO:0008270">
    <property type="term" value="F:zinc ion binding"/>
    <property type="evidence" value="ECO:0007669"/>
    <property type="project" value="UniProtKB-KW"/>
</dbReference>
<evidence type="ECO:0000256" key="9">
    <source>
        <dbReference type="ARBA" id="ARBA00022737"/>
    </source>
</evidence>
<evidence type="ECO:0000256" key="6">
    <source>
        <dbReference type="ARBA" id="ARBA00022713"/>
    </source>
</evidence>
<dbReference type="CDD" id="cd15619">
    <property type="entry name" value="PHD1_d4"/>
    <property type="match status" value="1"/>
</dbReference>
<evidence type="ECO:0000256" key="13">
    <source>
        <dbReference type="ARBA" id="ARBA00023157"/>
    </source>
</evidence>
<evidence type="ECO:0000256" key="19">
    <source>
        <dbReference type="ARBA" id="ARBA00041785"/>
    </source>
</evidence>
<evidence type="ECO:0000256" key="11">
    <source>
        <dbReference type="ARBA" id="ARBA00022833"/>
    </source>
</evidence>
<dbReference type="InterPro" id="IPR013087">
    <property type="entry name" value="Znf_C2H2_type"/>
</dbReference>
<feature type="region of interest" description="Disordered" evidence="21">
    <location>
        <begin position="982"/>
        <end position="1004"/>
    </location>
</feature>
<evidence type="ECO:0000256" key="15">
    <source>
        <dbReference type="ARBA" id="ARBA00023180"/>
    </source>
</evidence>
<dbReference type="InterPro" id="IPR003119">
    <property type="entry name" value="SAP_A"/>
</dbReference>
<feature type="region of interest" description="Disordered" evidence="21">
    <location>
        <begin position="926"/>
        <end position="948"/>
    </location>
</feature>
<proteinExistence type="inferred from homology"/>
<dbReference type="InterPro" id="IPR013083">
    <property type="entry name" value="Znf_RING/FYVE/PHD"/>
</dbReference>
<evidence type="ECO:0000256" key="1">
    <source>
        <dbReference type="ARBA" id="ARBA00004123"/>
    </source>
</evidence>
<evidence type="ECO:0000256" key="16">
    <source>
        <dbReference type="ARBA" id="ARBA00023242"/>
    </source>
</evidence>
<feature type="domain" description="Saposin B-type" evidence="23">
    <location>
        <begin position="651"/>
        <end position="750"/>
    </location>
</feature>
<evidence type="ECO:0000256" key="21">
    <source>
        <dbReference type="SAM" id="MobiDB-lite"/>
    </source>
</evidence>
<evidence type="ECO:0000256" key="14">
    <source>
        <dbReference type="ARBA" id="ARBA00023163"/>
    </source>
</evidence>
<comment type="similarity">
    <text evidence="3">Belongs to the requiem/DPF family.</text>
</comment>
<organism evidence="27 28">
    <name type="scientific">Mizuhopecten yessoensis</name>
    <name type="common">Japanese scallop</name>
    <name type="synonym">Patinopecten yessoensis</name>
    <dbReference type="NCBI Taxonomy" id="6573"/>
    <lineage>
        <taxon>Eukaryota</taxon>
        <taxon>Metazoa</taxon>
        <taxon>Spiralia</taxon>
        <taxon>Lophotrochozoa</taxon>
        <taxon>Mollusca</taxon>
        <taxon>Bivalvia</taxon>
        <taxon>Autobranchia</taxon>
        <taxon>Pteriomorphia</taxon>
        <taxon>Pectinida</taxon>
        <taxon>Pectinoidea</taxon>
        <taxon>Pectinidae</taxon>
        <taxon>Mizuhopecten</taxon>
    </lineage>
</organism>
<dbReference type="GO" id="GO:0016020">
    <property type="term" value="C:membrane"/>
    <property type="evidence" value="ECO:0007669"/>
    <property type="project" value="GOC"/>
</dbReference>
<keyword evidence="7" id="KW-0479">Metal-binding</keyword>
<evidence type="ECO:0000259" key="24">
    <source>
        <dbReference type="PROSITE" id="PS50016"/>
    </source>
</evidence>
<evidence type="ECO:0000256" key="22">
    <source>
        <dbReference type="SAM" id="SignalP"/>
    </source>
</evidence>
<gene>
    <name evidence="27" type="ORF">KP79_PYT05104</name>
</gene>
<keyword evidence="14" id="KW-0804">Transcription</keyword>
<dbReference type="Gene3D" id="1.10.225.10">
    <property type="entry name" value="Saposin-like"/>
    <property type="match status" value="6"/>
</dbReference>
<dbReference type="FunFam" id="3.30.40.10:FF:000005">
    <property type="entry name" value="zinc finger protein isoform X1"/>
    <property type="match status" value="1"/>
</dbReference>
<dbReference type="InterPro" id="IPR008139">
    <property type="entry name" value="SaposinB_dom"/>
</dbReference>
<dbReference type="Pfam" id="PF00628">
    <property type="entry name" value="PHD"/>
    <property type="match status" value="2"/>
</dbReference>
<dbReference type="PROSITE" id="PS50015">
    <property type="entry name" value="SAP_B"/>
    <property type="match status" value="6"/>
</dbReference>
<evidence type="ECO:0000256" key="4">
    <source>
        <dbReference type="ARBA" id="ARBA00022439"/>
    </source>
</evidence>
<dbReference type="PANTHER" id="PTHR11480">
    <property type="entry name" value="SAPOSIN-RELATED"/>
    <property type="match status" value="1"/>
</dbReference>
<feature type="chain" id="PRO_5012239439" description="Pulmonary surfactant-associated protein B" evidence="22">
    <location>
        <begin position="19"/>
        <end position="1128"/>
    </location>
</feature>
<feature type="domain" description="Saposin A-type" evidence="26">
    <location>
        <begin position="722"/>
        <end position="762"/>
    </location>
</feature>
<evidence type="ECO:0000313" key="27">
    <source>
        <dbReference type="EMBL" id="OWF53737.1"/>
    </source>
</evidence>
<feature type="signal peptide" evidence="22">
    <location>
        <begin position="1"/>
        <end position="18"/>
    </location>
</feature>
<evidence type="ECO:0000259" key="25">
    <source>
        <dbReference type="PROSITE" id="PS50157"/>
    </source>
</evidence>
<feature type="compositionally biased region" description="Basic and acidic residues" evidence="21">
    <location>
        <begin position="936"/>
        <end position="948"/>
    </location>
</feature>
<evidence type="ECO:0000259" key="26">
    <source>
        <dbReference type="PROSITE" id="PS51110"/>
    </source>
</evidence>
<dbReference type="InterPro" id="IPR025750">
    <property type="entry name" value="DPF1-3_N"/>
</dbReference>
<dbReference type="GO" id="GO:0005634">
    <property type="term" value="C:nucleus"/>
    <property type="evidence" value="ECO:0007669"/>
    <property type="project" value="UniProtKB-SubCell"/>
</dbReference>
<dbReference type="InterPro" id="IPR011011">
    <property type="entry name" value="Znf_FYVE_PHD"/>
</dbReference>
<feature type="compositionally biased region" description="Pro residues" evidence="21">
    <location>
        <begin position="1118"/>
        <end position="1128"/>
    </location>
</feature>
<dbReference type="InterPro" id="IPR011001">
    <property type="entry name" value="Saposin-like"/>
</dbReference>
<dbReference type="PROSITE" id="PS50016">
    <property type="entry name" value="ZF_PHD_2"/>
    <property type="match status" value="2"/>
</dbReference>
<dbReference type="EMBL" id="NEDP02001221">
    <property type="protein sequence ID" value="OWF53737.1"/>
    <property type="molecule type" value="Genomic_DNA"/>
</dbReference>
<dbReference type="STRING" id="6573.A0A210QY97"/>